<gene>
    <name evidence="1" type="ORF">QLQ83_11940</name>
</gene>
<evidence type="ECO:0000313" key="1">
    <source>
        <dbReference type="EMBL" id="MDI5891811.1"/>
    </source>
</evidence>
<dbReference type="RefSeq" id="WP_282735748.1">
    <property type="nucleotide sequence ID" value="NZ_JASCQP010000027.1"/>
</dbReference>
<organism evidence="1 2">
    <name type="scientific">Halomonas rhizosphaerae</name>
    <dbReference type="NCBI Taxonomy" id="3043296"/>
    <lineage>
        <taxon>Bacteria</taxon>
        <taxon>Pseudomonadati</taxon>
        <taxon>Pseudomonadota</taxon>
        <taxon>Gammaproteobacteria</taxon>
        <taxon>Oceanospirillales</taxon>
        <taxon>Halomonadaceae</taxon>
        <taxon>Halomonas</taxon>
    </lineage>
</organism>
<proteinExistence type="predicted"/>
<protein>
    <recommendedName>
        <fullName evidence="3">HEPN AbiU2-like domain-containing protein</fullName>
    </recommendedName>
</protein>
<accession>A0ABT6V0Q0</accession>
<name>A0ABT6V0Q0_9GAMM</name>
<comment type="caution">
    <text evidence="1">The sequence shown here is derived from an EMBL/GenBank/DDBJ whole genome shotgun (WGS) entry which is preliminary data.</text>
</comment>
<evidence type="ECO:0008006" key="3">
    <source>
        <dbReference type="Google" id="ProtNLM"/>
    </source>
</evidence>
<dbReference type="EMBL" id="JASCQP010000027">
    <property type="protein sequence ID" value="MDI5891811.1"/>
    <property type="molecule type" value="Genomic_DNA"/>
</dbReference>
<dbReference type="Proteomes" id="UP001225957">
    <property type="component" value="Unassembled WGS sequence"/>
</dbReference>
<evidence type="ECO:0000313" key="2">
    <source>
        <dbReference type="Proteomes" id="UP001225957"/>
    </source>
</evidence>
<reference evidence="1 2" key="1">
    <citation type="submission" date="2023-04" db="EMBL/GenBank/DDBJ databases">
        <title>Halomonas strains isolated from rhizosphere soil.</title>
        <authorList>
            <person name="Xu L."/>
            <person name="Sun J.-Q."/>
        </authorList>
    </citation>
    <scope>NUCLEOTIDE SEQUENCE [LARGE SCALE GENOMIC DNA]</scope>
    <source>
        <strain evidence="1 2">LR5S20</strain>
    </source>
</reference>
<keyword evidence="2" id="KW-1185">Reference proteome</keyword>
<sequence length="244" mass="27836">MSSKIQRTLALGQELLNAVRLIKAGMGKLQTLDGGNDFYHLPLLSLASGFERFMKVTLCFRAIEVTGKFPTNKTFPAGRDGHDLNLLLKRVREECFLNEYVDTIPVGQMDFEYLSSSELTSLISVLSDFGQAARYYNFDVIIGRSPQTEDPDAAWQKLETEILLSREDLFREIEENPASQRFDEEINIEVVSRLERFTRALARLYAIGRIGKEAKRHLGYVSIFLHIPDSDLGRRRYPLSGSFF</sequence>